<keyword evidence="8 13" id="KW-0812">Transmembrane</keyword>
<protein>
    <recommendedName>
        <fullName evidence="5">Sec translocon accessory complex subunit YajC</fullName>
    </recommendedName>
</protein>
<keyword evidence="7" id="KW-1003">Cell membrane</keyword>
<dbReference type="RefSeq" id="WP_106515687.1">
    <property type="nucleotide sequence ID" value="NZ_PXYI01000011.1"/>
</dbReference>
<accession>A0A2P7QFZ1</accession>
<proteinExistence type="inferred from homology"/>
<dbReference type="PRINTS" id="PR01853">
    <property type="entry name" value="YAJCTRNLCASE"/>
</dbReference>
<keyword evidence="6" id="KW-0813">Transport</keyword>
<comment type="subunit">
    <text evidence="4">Part of the SecDF-YidC-YajC translocase complex. The SecDF-YidC-YajC translocase forms a supercomplex with SecYEG, called the holo-translocon (HTL).</text>
</comment>
<dbReference type="InterPro" id="IPR003849">
    <property type="entry name" value="Preprotein_translocase_YajC"/>
</dbReference>
<evidence type="ECO:0000256" key="9">
    <source>
        <dbReference type="ARBA" id="ARBA00022927"/>
    </source>
</evidence>
<dbReference type="EMBL" id="PXYI01000011">
    <property type="protein sequence ID" value="PSJ36873.1"/>
    <property type="molecule type" value="Genomic_DNA"/>
</dbReference>
<evidence type="ECO:0000256" key="5">
    <source>
        <dbReference type="ARBA" id="ARBA00014962"/>
    </source>
</evidence>
<keyword evidence="11" id="KW-0811">Translocation</keyword>
<gene>
    <name evidence="14" type="primary">yajC</name>
    <name evidence="14" type="ORF">C7I55_24500</name>
</gene>
<dbReference type="GO" id="GO:0005886">
    <property type="term" value="C:plasma membrane"/>
    <property type="evidence" value="ECO:0007669"/>
    <property type="project" value="UniProtKB-SubCell"/>
</dbReference>
<dbReference type="OrthoDB" id="9811406at2"/>
<comment type="similarity">
    <text evidence="3">Belongs to the YajC family.</text>
</comment>
<feature type="transmembrane region" description="Helical" evidence="13">
    <location>
        <begin position="20"/>
        <end position="41"/>
    </location>
</feature>
<comment type="subcellular location">
    <subcellularLocation>
        <location evidence="2">Cell membrane</location>
        <topology evidence="2">Single-pass membrane protein</topology>
    </subcellularLocation>
</comment>
<sequence length="112" mass="12025">MFASPAFASTGAASGGGAFMAQFVSMAPLLLIFIAFWFLLIRPQSKRAKQHRDMIAAVKKNDIAVTSGGLIGKVTKVDETEVEVEIAPNVRVRVIKGMLSEVRPHGTKPAND</sequence>
<dbReference type="Proteomes" id="UP000241167">
    <property type="component" value="Unassembled WGS sequence"/>
</dbReference>
<evidence type="ECO:0000313" key="15">
    <source>
        <dbReference type="Proteomes" id="UP000241167"/>
    </source>
</evidence>
<evidence type="ECO:0000256" key="12">
    <source>
        <dbReference type="ARBA" id="ARBA00023136"/>
    </source>
</evidence>
<comment type="caution">
    <text evidence="14">The sequence shown here is derived from an EMBL/GenBank/DDBJ whole genome shotgun (WGS) entry which is preliminary data.</text>
</comment>
<dbReference type="GO" id="GO:0015031">
    <property type="term" value="P:protein transport"/>
    <property type="evidence" value="ECO:0007669"/>
    <property type="project" value="UniProtKB-KW"/>
</dbReference>
<dbReference type="PANTHER" id="PTHR33909:SF1">
    <property type="entry name" value="SEC TRANSLOCON ACCESSORY COMPLEX SUBUNIT YAJC"/>
    <property type="match status" value="1"/>
</dbReference>
<evidence type="ECO:0000256" key="4">
    <source>
        <dbReference type="ARBA" id="ARBA00011718"/>
    </source>
</evidence>
<keyword evidence="9" id="KW-0653">Protein transport</keyword>
<evidence type="ECO:0000256" key="1">
    <source>
        <dbReference type="ARBA" id="ARBA00002061"/>
    </source>
</evidence>
<dbReference type="Pfam" id="PF02699">
    <property type="entry name" value="YajC"/>
    <property type="match status" value="1"/>
</dbReference>
<organism evidence="14 15">
    <name type="scientific">Allosphingosinicella deserti</name>
    <dbReference type="NCBI Taxonomy" id="2116704"/>
    <lineage>
        <taxon>Bacteria</taxon>
        <taxon>Pseudomonadati</taxon>
        <taxon>Pseudomonadota</taxon>
        <taxon>Alphaproteobacteria</taxon>
        <taxon>Sphingomonadales</taxon>
        <taxon>Sphingomonadaceae</taxon>
        <taxon>Allosphingosinicella</taxon>
    </lineage>
</organism>
<dbReference type="NCBIfam" id="TIGR00739">
    <property type="entry name" value="yajC"/>
    <property type="match status" value="1"/>
</dbReference>
<dbReference type="AlphaFoldDB" id="A0A2P7QFZ1"/>
<evidence type="ECO:0000256" key="2">
    <source>
        <dbReference type="ARBA" id="ARBA00004162"/>
    </source>
</evidence>
<dbReference type="SMART" id="SM01323">
    <property type="entry name" value="YajC"/>
    <property type="match status" value="1"/>
</dbReference>
<evidence type="ECO:0000256" key="6">
    <source>
        <dbReference type="ARBA" id="ARBA00022448"/>
    </source>
</evidence>
<evidence type="ECO:0000256" key="13">
    <source>
        <dbReference type="SAM" id="Phobius"/>
    </source>
</evidence>
<keyword evidence="12 13" id="KW-0472">Membrane</keyword>
<evidence type="ECO:0000256" key="10">
    <source>
        <dbReference type="ARBA" id="ARBA00022989"/>
    </source>
</evidence>
<keyword evidence="15" id="KW-1185">Reference proteome</keyword>
<dbReference type="PANTHER" id="PTHR33909">
    <property type="entry name" value="SEC TRANSLOCON ACCESSORY COMPLEX SUBUNIT YAJC"/>
    <property type="match status" value="1"/>
</dbReference>
<keyword evidence="10 13" id="KW-1133">Transmembrane helix</keyword>
<evidence type="ECO:0000313" key="14">
    <source>
        <dbReference type="EMBL" id="PSJ36873.1"/>
    </source>
</evidence>
<evidence type="ECO:0000256" key="3">
    <source>
        <dbReference type="ARBA" id="ARBA00006742"/>
    </source>
</evidence>
<comment type="function">
    <text evidence="1">The SecYEG-SecDF-YajC-YidC holo-translocon (HTL) protein secretase/insertase is a supercomplex required for protein secretion, insertion of proteins into membranes, and assembly of membrane protein complexes. While the SecYEG complex is essential for assembly of a number of proteins and complexes, the SecDF-YajC-YidC subcomplex facilitates these functions.</text>
</comment>
<evidence type="ECO:0000256" key="7">
    <source>
        <dbReference type="ARBA" id="ARBA00022475"/>
    </source>
</evidence>
<reference evidence="14 15" key="1">
    <citation type="submission" date="2018-03" db="EMBL/GenBank/DDBJ databases">
        <title>The draft genome of Sphingosinicella sp. GL-C-18.</title>
        <authorList>
            <person name="Liu L."/>
            <person name="Li L."/>
            <person name="Liang L."/>
            <person name="Zhang X."/>
            <person name="Wang T."/>
        </authorList>
    </citation>
    <scope>NUCLEOTIDE SEQUENCE [LARGE SCALE GENOMIC DNA]</scope>
    <source>
        <strain evidence="14 15">GL-C-18</strain>
    </source>
</reference>
<evidence type="ECO:0000256" key="11">
    <source>
        <dbReference type="ARBA" id="ARBA00023010"/>
    </source>
</evidence>
<evidence type="ECO:0000256" key="8">
    <source>
        <dbReference type="ARBA" id="ARBA00022692"/>
    </source>
</evidence>
<name>A0A2P7QFZ1_9SPHN</name>